<keyword evidence="1" id="KW-0472">Membrane</keyword>
<feature type="transmembrane region" description="Helical" evidence="1">
    <location>
        <begin position="150"/>
        <end position="168"/>
    </location>
</feature>
<reference evidence="2" key="1">
    <citation type="journal article" date="2020" name="Stud. Mycol.">
        <title>101 Dothideomycetes genomes: a test case for predicting lifestyles and emergence of pathogens.</title>
        <authorList>
            <person name="Haridas S."/>
            <person name="Albert R."/>
            <person name="Binder M."/>
            <person name="Bloem J."/>
            <person name="Labutti K."/>
            <person name="Salamov A."/>
            <person name="Andreopoulos B."/>
            <person name="Baker S."/>
            <person name="Barry K."/>
            <person name="Bills G."/>
            <person name="Bluhm B."/>
            <person name="Cannon C."/>
            <person name="Castanera R."/>
            <person name="Culley D."/>
            <person name="Daum C."/>
            <person name="Ezra D."/>
            <person name="Gonzalez J."/>
            <person name="Henrissat B."/>
            <person name="Kuo A."/>
            <person name="Liang C."/>
            <person name="Lipzen A."/>
            <person name="Lutzoni F."/>
            <person name="Magnuson J."/>
            <person name="Mondo S."/>
            <person name="Nolan M."/>
            <person name="Ohm R."/>
            <person name="Pangilinan J."/>
            <person name="Park H.-J."/>
            <person name="Ramirez L."/>
            <person name="Alfaro M."/>
            <person name="Sun H."/>
            <person name="Tritt A."/>
            <person name="Yoshinaga Y."/>
            <person name="Zwiers L.-H."/>
            <person name="Turgeon B."/>
            <person name="Goodwin S."/>
            <person name="Spatafora J."/>
            <person name="Crous P."/>
            <person name="Grigoriev I."/>
        </authorList>
    </citation>
    <scope>NUCLEOTIDE SEQUENCE</scope>
    <source>
        <strain evidence="2">CBS 107.79</strain>
    </source>
</reference>
<feature type="transmembrane region" description="Helical" evidence="1">
    <location>
        <begin position="53"/>
        <end position="73"/>
    </location>
</feature>
<dbReference type="EMBL" id="ML976790">
    <property type="protein sequence ID" value="KAF1964399.1"/>
    <property type="molecule type" value="Genomic_DNA"/>
</dbReference>
<evidence type="ECO:0000256" key="1">
    <source>
        <dbReference type="SAM" id="Phobius"/>
    </source>
</evidence>
<gene>
    <name evidence="2" type="ORF">BU23DRAFT_492837</name>
</gene>
<feature type="transmembrane region" description="Helical" evidence="1">
    <location>
        <begin position="80"/>
        <end position="100"/>
    </location>
</feature>
<dbReference type="OrthoDB" id="3358048at2759"/>
<protein>
    <submittedName>
        <fullName evidence="2">Uncharacterized protein</fullName>
    </submittedName>
</protein>
<keyword evidence="3" id="KW-1185">Reference proteome</keyword>
<accession>A0A6A5UK88</accession>
<keyword evidence="1" id="KW-0812">Transmembrane</keyword>
<sequence>MSAQTAATRLRRTFAYPSESDDEDAVETGMDETDRATLLQTLATHDTRTTSTYTHLLLVLPLLPILLYLPLLLRIPTLPAALAAVTSLLASAYTLCFLPLPPVKVSITSVSELQNQKNSTAAGRVKPAAQEGKAERRAVPWVSARTADVLAEWIVLGNAVLCGLLAAVELFQGRTLSEGVTVGGGYLPGVILTVVLFARRELRVVDMSELERLRHGVKNT</sequence>
<keyword evidence="1" id="KW-1133">Transmembrane helix</keyword>
<dbReference type="AlphaFoldDB" id="A0A6A5UK88"/>
<organism evidence="2 3">
    <name type="scientific">Bimuria novae-zelandiae CBS 107.79</name>
    <dbReference type="NCBI Taxonomy" id="1447943"/>
    <lineage>
        <taxon>Eukaryota</taxon>
        <taxon>Fungi</taxon>
        <taxon>Dikarya</taxon>
        <taxon>Ascomycota</taxon>
        <taxon>Pezizomycotina</taxon>
        <taxon>Dothideomycetes</taxon>
        <taxon>Pleosporomycetidae</taxon>
        <taxon>Pleosporales</taxon>
        <taxon>Massarineae</taxon>
        <taxon>Didymosphaeriaceae</taxon>
        <taxon>Bimuria</taxon>
    </lineage>
</organism>
<proteinExistence type="predicted"/>
<dbReference type="Proteomes" id="UP000800036">
    <property type="component" value="Unassembled WGS sequence"/>
</dbReference>
<evidence type="ECO:0000313" key="2">
    <source>
        <dbReference type="EMBL" id="KAF1964399.1"/>
    </source>
</evidence>
<feature type="transmembrane region" description="Helical" evidence="1">
    <location>
        <begin position="180"/>
        <end position="198"/>
    </location>
</feature>
<name>A0A6A5UK88_9PLEO</name>
<evidence type="ECO:0000313" key="3">
    <source>
        <dbReference type="Proteomes" id="UP000800036"/>
    </source>
</evidence>